<dbReference type="SUPFAM" id="SSF53335">
    <property type="entry name" value="S-adenosyl-L-methionine-dependent methyltransferases"/>
    <property type="match status" value="1"/>
</dbReference>
<protein>
    <recommendedName>
        <fullName evidence="2">site-specific DNA-methyltransferase (adenine-specific)</fullName>
        <ecNumber evidence="2">2.1.1.72</ecNumber>
    </recommendedName>
</protein>
<dbReference type="GO" id="GO:0003677">
    <property type="term" value="F:DNA binding"/>
    <property type="evidence" value="ECO:0007669"/>
    <property type="project" value="InterPro"/>
</dbReference>
<comment type="catalytic activity">
    <reaction evidence="7">
        <text>a 2'-deoxyadenosine in DNA + S-adenosyl-L-methionine = an N(6)-methyl-2'-deoxyadenosine in DNA + S-adenosyl-L-homocysteine + H(+)</text>
        <dbReference type="Rhea" id="RHEA:15197"/>
        <dbReference type="Rhea" id="RHEA-COMP:12418"/>
        <dbReference type="Rhea" id="RHEA-COMP:12419"/>
        <dbReference type="ChEBI" id="CHEBI:15378"/>
        <dbReference type="ChEBI" id="CHEBI:57856"/>
        <dbReference type="ChEBI" id="CHEBI:59789"/>
        <dbReference type="ChEBI" id="CHEBI:90615"/>
        <dbReference type="ChEBI" id="CHEBI:90616"/>
        <dbReference type="EC" id="2.1.1.72"/>
    </reaction>
</comment>
<keyword evidence="6" id="KW-0680">Restriction system</keyword>
<feature type="coiled-coil region" evidence="8">
    <location>
        <begin position="746"/>
        <end position="820"/>
    </location>
</feature>
<evidence type="ECO:0000256" key="5">
    <source>
        <dbReference type="ARBA" id="ARBA00022691"/>
    </source>
</evidence>
<feature type="coiled-coil region" evidence="8">
    <location>
        <begin position="848"/>
        <end position="893"/>
    </location>
</feature>
<dbReference type="EC" id="2.1.1.72" evidence="2"/>
<dbReference type="InterPro" id="IPR004546">
    <property type="entry name" value="Restrct_endonuc_T1M"/>
</dbReference>
<dbReference type="EMBL" id="CP001230">
    <property type="protein sequence ID" value="ACO03665.1"/>
    <property type="molecule type" value="Genomic_DNA"/>
</dbReference>
<sequence length="898" mass="103967">MAIKKTQLYNHLWEAANALRGGMDASQYKDYVLTILFVKYVTDKYKGDPYNEDGFIVPEGGSFDDLIEAKGKKNIGERINIVLSKLAEENGLKGVIDIVDFDDDTKLGTGKEKVDRLTKLIGIFENPELNFSRNRSDGDDILGDVYEYFMKKFATEAGKSKGQFYTPAEVSRVMAKIIGVEKATSPDQTAYDPTCGSGSLLLKVADEAPVKISLYGQEIDINVANIARMNMILHGRPDAEIAQGNTLSHPKFKNPDGSLKTFDFAVANPPFSQKNWMDGVNVKNDQYHRFDDGVPPAKNGDYAFLLHFIKSLKSKGKGAIILPHGVLFRGNAEAEIRKNLIKKGYIKGIIGLPPNLFYGTGIPAVILVIDKKNAQARKGIFIIDASKGYRKDGNKNRLRERDIHKIVDTFVNFKEIPGYSRMVSLEEIEKNDYNLNIPRYIESTEKEDIQDIYAHLHGGIPKRDIDKIEILNVFNDLKNRLFRKKEEGYYTLNVDIDNLTEIIENAEEVKEFKSHALAVFEKWTDENMPILTGIDKNTHPKEFIKTISESLLEFYKPLNLIDEYAIYQILMDYWDETIKDDIYMIIEKGWVAEPYRIIEKNKKGKEIDKGWTCDILPKDIVINEFFKEEKEEIESLEAQKDEIIRQREELKEENSGEDEALFEVEKKSDVLENLEDFKRLAWEEYFEDEYNQLLGLEKELEILMLNKLELAHSLGIFSKKELSQKYLKEKAKTTSDEKEKKLLNELLEILKVIKDKKKEIKSLKNELEEKTQNLIAKDTNREFLKEISILEKYLNLLEKEADLKKEIKEKEKELDKKLLEKYKSFTQEEVRDLVINKKWLKSLKEAVNDEIEELIMKLINRIKELYERYENPLPEIEKEAEEYEQKVKEHLKTMGFSF</sequence>
<dbReference type="PaxDb" id="123214-PERMA_1311"/>
<dbReference type="AlphaFoldDB" id="C0QQY6"/>
<dbReference type="NCBIfam" id="TIGR00497">
    <property type="entry name" value="hsdM"/>
    <property type="match status" value="1"/>
</dbReference>
<dbReference type="InterPro" id="IPR051537">
    <property type="entry name" value="DNA_Adenine_Mtase"/>
</dbReference>
<dbReference type="InterPro" id="IPR003356">
    <property type="entry name" value="DNA_methylase_A-5"/>
</dbReference>
<dbReference type="InterPro" id="IPR002052">
    <property type="entry name" value="DNA_methylase_N6_adenine_CS"/>
</dbReference>
<evidence type="ECO:0000256" key="4">
    <source>
        <dbReference type="ARBA" id="ARBA00022679"/>
    </source>
</evidence>
<evidence type="ECO:0000256" key="3">
    <source>
        <dbReference type="ARBA" id="ARBA00022603"/>
    </source>
</evidence>
<feature type="coiled-coil region" evidence="8">
    <location>
        <begin position="626"/>
        <end position="667"/>
    </location>
</feature>
<dbReference type="KEGG" id="pmx:PERMA_1311"/>
<dbReference type="GO" id="GO:0009007">
    <property type="term" value="F:site-specific DNA-methyltransferase (adenine-specific) activity"/>
    <property type="evidence" value="ECO:0007669"/>
    <property type="project" value="UniProtKB-EC"/>
</dbReference>
<evidence type="ECO:0000256" key="7">
    <source>
        <dbReference type="ARBA" id="ARBA00047942"/>
    </source>
</evidence>
<dbReference type="GO" id="GO:0032259">
    <property type="term" value="P:methylation"/>
    <property type="evidence" value="ECO:0007669"/>
    <property type="project" value="UniProtKB-KW"/>
</dbReference>
<dbReference type="eggNOG" id="COG1196">
    <property type="taxonomic scope" value="Bacteria"/>
</dbReference>
<keyword evidence="8" id="KW-0175">Coiled coil</keyword>
<evidence type="ECO:0000256" key="6">
    <source>
        <dbReference type="ARBA" id="ARBA00022747"/>
    </source>
</evidence>
<keyword evidence="5" id="KW-0949">S-adenosyl-L-methionine</keyword>
<dbReference type="OrthoDB" id="9814572at2"/>
<dbReference type="Pfam" id="PF12161">
    <property type="entry name" value="HsdM_N"/>
    <property type="match status" value="1"/>
</dbReference>
<dbReference type="RefSeq" id="WP_012675904.1">
    <property type="nucleotide sequence ID" value="NC_012440.1"/>
</dbReference>
<dbReference type="REBASE" id="20466">
    <property type="entry name" value="M.PmaEXORF1311P"/>
</dbReference>
<dbReference type="STRING" id="123214.PERMA_1311"/>
<dbReference type="Gene3D" id="3.40.50.150">
    <property type="entry name" value="Vaccinia Virus protein VP39"/>
    <property type="match status" value="1"/>
</dbReference>
<dbReference type="PANTHER" id="PTHR42933:SF3">
    <property type="entry name" value="TYPE I RESTRICTION ENZYME MJAVIII METHYLASE SUBUNIT"/>
    <property type="match status" value="1"/>
</dbReference>
<evidence type="ECO:0000313" key="12">
    <source>
        <dbReference type="Proteomes" id="UP000001366"/>
    </source>
</evidence>
<dbReference type="HOGENOM" id="CLU_013049_6_0_0"/>
<dbReference type="PROSITE" id="PS00092">
    <property type="entry name" value="N6_MTASE"/>
    <property type="match status" value="1"/>
</dbReference>
<name>C0QQY6_PERMH</name>
<feature type="domain" description="N6 adenine-specific DNA methyltransferase N-terminal" evidence="10">
    <location>
        <begin position="9"/>
        <end position="124"/>
    </location>
</feature>
<dbReference type="Proteomes" id="UP000001366">
    <property type="component" value="Chromosome"/>
</dbReference>
<evidence type="ECO:0000313" key="11">
    <source>
        <dbReference type="EMBL" id="ACO03665.1"/>
    </source>
</evidence>
<proteinExistence type="inferred from homology"/>
<keyword evidence="12" id="KW-1185">Reference proteome</keyword>
<accession>C0QQY6</accession>
<evidence type="ECO:0000256" key="8">
    <source>
        <dbReference type="SAM" id="Coils"/>
    </source>
</evidence>
<dbReference type="GO" id="GO:0009307">
    <property type="term" value="P:DNA restriction-modification system"/>
    <property type="evidence" value="ECO:0007669"/>
    <property type="project" value="UniProtKB-KW"/>
</dbReference>
<reference evidence="11 12" key="1">
    <citation type="journal article" date="2009" name="J. Bacteriol.">
        <title>Complete and draft genome sequences of six members of the Aquificales.</title>
        <authorList>
            <person name="Reysenbach A.L."/>
            <person name="Hamamura N."/>
            <person name="Podar M."/>
            <person name="Griffiths E."/>
            <person name="Ferreira S."/>
            <person name="Hochstein R."/>
            <person name="Heidelberg J."/>
            <person name="Johnson J."/>
            <person name="Mead D."/>
            <person name="Pohorille A."/>
            <person name="Sarmiento M."/>
            <person name="Schweighofer K."/>
            <person name="Seshadri R."/>
            <person name="Voytek M.A."/>
        </authorList>
    </citation>
    <scope>NUCLEOTIDE SEQUENCE [LARGE SCALE GENOMIC DNA]</scope>
    <source>
        <strain evidence="12">DSM 14350 / EX-H1</strain>
    </source>
</reference>
<dbReference type="Pfam" id="PF02384">
    <property type="entry name" value="N6_Mtase"/>
    <property type="match status" value="1"/>
</dbReference>
<keyword evidence="4 11" id="KW-0808">Transferase</keyword>
<evidence type="ECO:0000256" key="1">
    <source>
        <dbReference type="ARBA" id="ARBA00006594"/>
    </source>
</evidence>
<dbReference type="InterPro" id="IPR022749">
    <property type="entry name" value="D12N6_MeTrfase_N"/>
</dbReference>
<dbReference type="eggNOG" id="COG0286">
    <property type="taxonomic scope" value="Bacteria"/>
</dbReference>
<keyword evidence="3 11" id="KW-0489">Methyltransferase</keyword>
<evidence type="ECO:0000259" key="9">
    <source>
        <dbReference type="Pfam" id="PF02384"/>
    </source>
</evidence>
<dbReference type="PRINTS" id="PR00507">
    <property type="entry name" value="N12N6MTFRASE"/>
</dbReference>
<dbReference type="PANTHER" id="PTHR42933">
    <property type="entry name" value="SLR6095 PROTEIN"/>
    <property type="match status" value="1"/>
</dbReference>
<feature type="domain" description="DNA methylase adenine-specific" evidence="9">
    <location>
        <begin position="139"/>
        <end position="448"/>
    </location>
</feature>
<dbReference type="GO" id="GO:0008170">
    <property type="term" value="F:N-methyltransferase activity"/>
    <property type="evidence" value="ECO:0007669"/>
    <property type="project" value="InterPro"/>
</dbReference>
<evidence type="ECO:0000256" key="2">
    <source>
        <dbReference type="ARBA" id="ARBA00011900"/>
    </source>
</evidence>
<dbReference type="Gene3D" id="1.20.1260.30">
    <property type="match status" value="2"/>
</dbReference>
<gene>
    <name evidence="11" type="primary">hsdM</name>
    <name evidence="11" type="ordered locus">PERMA_1311</name>
</gene>
<dbReference type="InterPro" id="IPR029063">
    <property type="entry name" value="SAM-dependent_MTases_sf"/>
</dbReference>
<evidence type="ECO:0000259" key="10">
    <source>
        <dbReference type="Pfam" id="PF12161"/>
    </source>
</evidence>
<organism evidence="11 12">
    <name type="scientific">Persephonella marina (strain DSM 14350 / EX-H1)</name>
    <dbReference type="NCBI Taxonomy" id="123214"/>
    <lineage>
        <taxon>Bacteria</taxon>
        <taxon>Pseudomonadati</taxon>
        <taxon>Aquificota</taxon>
        <taxon>Aquificia</taxon>
        <taxon>Aquificales</taxon>
        <taxon>Hydrogenothermaceae</taxon>
        <taxon>Persephonella</taxon>
    </lineage>
</organism>
<comment type="similarity">
    <text evidence="1">Belongs to the N(4)/N(6)-methyltransferase family.</text>
</comment>
<dbReference type="InterPro" id="IPR038333">
    <property type="entry name" value="T1MK-like_N_sf"/>
</dbReference>